<dbReference type="GO" id="GO:0005524">
    <property type="term" value="F:ATP binding"/>
    <property type="evidence" value="ECO:0007669"/>
    <property type="project" value="UniProtKB-UniRule"/>
</dbReference>
<dbReference type="FunFam" id="3.40.50.300:FF:000991">
    <property type="entry name" value="Dephospho-CoA kinase"/>
    <property type="match status" value="1"/>
</dbReference>
<dbReference type="GO" id="GO:0005737">
    <property type="term" value="C:cytoplasm"/>
    <property type="evidence" value="ECO:0007669"/>
    <property type="project" value="UniProtKB-SubCell"/>
</dbReference>
<dbReference type="InterPro" id="IPR027417">
    <property type="entry name" value="P-loop_NTPase"/>
</dbReference>
<dbReference type="PANTHER" id="PTHR10695">
    <property type="entry name" value="DEPHOSPHO-COA KINASE-RELATED"/>
    <property type="match status" value="1"/>
</dbReference>
<comment type="catalytic activity">
    <reaction evidence="8">
        <text>3'-dephospho-CoA + ATP = ADP + CoA + H(+)</text>
        <dbReference type="Rhea" id="RHEA:18245"/>
        <dbReference type="ChEBI" id="CHEBI:15378"/>
        <dbReference type="ChEBI" id="CHEBI:30616"/>
        <dbReference type="ChEBI" id="CHEBI:57287"/>
        <dbReference type="ChEBI" id="CHEBI:57328"/>
        <dbReference type="ChEBI" id="CHEBI:456216"/>
        <dbReference type="EC" id="2.7.1.24"/>
    </reaction>
</comment>
<keyword evidence="7 8" id="KW-0173">Coenzyme A biosynthesis</keyword>
<dbReference type="HAMAP" id="MF_00376">
    <property type="entry name" value="Dephospho_CoA_kinase"/>
    <property type="match status" value="1"/>
</dbReference>
<comment type="pathway">
    <text evidence="8">Cofactor biosynthesis; coenzyme A biosynthesis; CoA from (R)-pantothenate: step 5/5.</text>
</comment>
<dbReference type="KEGG" id="csn:Cyast_2885"/>
<dbReference type="HOGENOM" id="CLU_057180_2_1_3"/>
<evidence type="ECO:0000256" key="9">
    <source>
        <dbReference type="NCBIfam" id="TIGR00152"/>
    </source>
</evidence>
<dbReference type="Pfam" id="PF01121">
    <property type="entry name" value="CoaE"/>
    <property type="match status" value="1"/>
</dbReference>
<dbReference type="CDD" id="cd02022">
    <property type="entry name" value="DPCK"/>
    <property type="match status" value="1"/>
</dbReference>
<evidence type="ECO:0000256" key="6">
    <source>
        <dbReference type="ARBA" id="ARBA00022840"/>
    </source>
</evidence>
<keyword evidence="3 8" id="KW-0808">Transferase</keyword>
<dbReference type="NCBIfam" id="TIGR00152">
    <property type="entry name" value="dephospho-CoA kinase"/>
    <property type="match status" value="1"/>
</dbReference>
<keyword evidence="4 8" id="KW-0547">Nucleotide-binding</keyword>
<proteinExistence type="inferred from homology"/>
<reference evidence="11" key="1">
    <citation type="journal article" date="2013" name="Proc. Natl. Acad. Sci. U.S.A.">
        <title>Improving the coverage of the cyanobacterial phylum using diversity-driven genome sequencing.</title>
        <authorList>
            <person name="Shih P.M."/>
            <person name="Wu D."/>
            <person name="Latifi A."/>
            <person name="Axen S.D."/>
            <person name="Fewer D.P."/>
            <person name="Talla E."/>
            <person name="Calteau A."/>
            <person name="Cai F."/>
            <person name="Tandeau de Marsac N."/>
            <person name="Rippka R."/>
            <person name="Herdman M."/>
            <person name="Sivonen K."/>
            <person name="Coursin T."/>
            <person name="Laurent T."/>
            <person name="Goodwin L."/>
            <person name="Nolan M."/>
            <person name="Davenport K.W."/>
            <person name="Han C.S."/>
            <person name="Rubin E.M."/>
            <person name="Eisen J.A."/>
            <person name="Woyke T."/>
            <person name="Gugger M."/>
            <person name="Kerfeld C.A."/>
        </authorList>
    </citation>
    <scope>NUCLEOTIDE SEQUENCE [LARGE SCALE GENOMIC DNA]</scope>
    <source>
        <strain evidence="11">ATCC 29140 / PCC 7202</strain>
    </source>
</reference>
<gene>
    <name evidence="8" type="primary">coaE</name>
    <name evidence="10" type="ordered locus">Cyast_2885</name>
</gene>
<dbReference type="AlphaFoldDB" id="K9YRU7"/>
<dbReference type="GO" id="GO:0015937">
    <property type="term" value="P:coenzyme A biosynthetic process"/>
    <property type="evidence" value="ECO:0007669"/>
    <property type="project" value="UniProtKB-UniRule"/>
</dbReference>
<dbReference type="SUPFAM" id="SSF52540">
    <property type="entry name" value="P-loop containing nucleoside triphosphate hydrolases"/>
    <property type="match status" value="1"/>
</dbReference>
<dbReference type="InterPro" id="IPR001977">
    <property type="entry name" value="Depp_CoAkinase"/>
</dbReference>
<dbReference type="PATRIC" id="fig|292563.3.peg.3010"/>
<evidence type="ECO:0000256" key="4">
    <source>
        <dbReference type="ARBA" id="ARBA00022741"/>
    </source>
</evidence>
<keyword evidence="6 8" id="KW-0067">ATP-binding</keyword>
<dbReference type="UniPathway" id="UPA00241">
    <property type="reaction ID" value="UER00356"/>
</dbReference>
<keyword evidence="5 8" id="KW-0418">Kinase</keyword>
<evidence type="ECO:0000256" key="8">
    <source>
        <dbReference type="HAMAP-Rule" id="MF_00376"/>
    </source>
</evidence>
<accession>K9YRU7</accession>
<dbReference type="eggNOG" id="COG0237">
    <property type="taxonomic scope" value="Bacteria"/>
</dbReference>
<comment type="function">
    <text evidence="8">Catalyzes the phosphorylation of the 3'-hydroxyl group of dephosphocoenzyme A to form coenzyme A.</text>
</comment>
<dbReference type="Proteomes" id="UP000010483">
    <property type="component" value="Chromosome"/>
</dbReference>
<evidence type="ECO:0000313" key="11">
    <source>
        <dbReference type="Proteomes" id="UP000010483"/>
    </source>
</evidence>
<dbReference type="GO" id="GO:0004140">
    <property type="term" value="F:dephospho-CoA kinase activity"/>
    <property type="evidence" value="ECO:0007669"/>
    <property type="project" value="UniProtKB-UniRule"/>
</dbReference>
<evidence type="ECO:0000256" key="2">
    <source>
        <dbReference type="ARBA" id="ARBA00022490"/>
    </source>
</evidence>
<keyword evidence="11" id="KW-1185">Reference proteome</keyword>
<comment type="subcellular location">
    <subcellularLocation>
        <location evidence="8">Cytoplasm</location>
    </subcellularLocation>
</comment>
<evidence type="ECO:0000256" key="1">
    <source>
        <dbReference type="ARBA" id="ARBA00009018"/>
    </source>
</evidence>
<dbReference type="PROSITE" id="PS51219">
    <property type="entry name" value="DPCK"/>
    <property type="match status" value="1"/>
</dbReference>
<keyword evidence="2 8" id="KW-0963">Cytoplasm</keyword>
<dbReference type="EC" id="2.7.1.24" evidence="8 9"/>
<dbReference type="STRING" id="292563.Cyast_2885"/>
<name>K9YRU7_CYASC</name>
<evidence type="ECO:0000313" key="10">
    <source>
        <dbReference type="EMBL" id="AFZ48823.1"/>
    </source>
</evidence>
<dbReference type="EMBL" id="CP003940">
    <property type="protein sequence ID" value="AFZ48823.1"/>
    <property type="molecule type" value="Genomic_DNA"/>
</dbReference>
<organism evidence="10 11">
    <name type="scientific">Cyanobacterium stanieri (strain ATCC 29140 / PCC 7202)</name>
    <dbReference type="NCBI Taxonomy" id="292563"/>
    <lineage>
        <taxon>Bacteria</taxon>
        <taxon>Bacillati</taxon>
        <taxon>Cyanobacteriota</taxon>
        <taxon>Cyanophyceae</taxon>
        <taxon>Oscillatoriophycideae</taxon>
        <taxon>Chroococcales</taxon>
        <taxon>Geminocystaceae</taxon>
        <taxon>Cyanobacterium</taxon>
    </lineage>
</organism>
<dbReference type="Gene3D" id="3.40.50.300">
    <property type="entry name" value="P-loop containing nucleotide triphosphate hydrolases"/>
    <property type="match status" value="1"/>
</dbReference>
<sequence length="192" mass="21658">MIIGLTGGIATGKSTVSDYLRDKYQIPVIDADVLAREAVQVGSPIFERIVERYGDDILNPDGDINRGRLGEIVFGDEGERLWLEGLVHPYVRARMEEGIRESDAPIILLSIPLLFEAKMTDLVDQIWVVYTDFETQVSRLQQRNGFSRQGAIARIRSQMPLQDKLVRADVVIDNSGSVEELYRLIKQIKLEA</sequence>
<feature type="binding site" evidence="8">
    <location>
        <begin position="10"/>
        <end position="15"/>
    </location>
    <ligand>
        <name>ATP</name>
        <dbReference type="ChEBI" id="CHEBI:30616"/>
    </ligand>
</feature>
<comment type="similarity">
    <text evidence="1 8">Belongs to the CoaE family.</text>
</comment>
<evidence type="ECO:0000256" key="7">
    <source>
        <dbReference type="ARBA" id="ARBA00022993"/>
    </source>
</evidence>
<dbReference type="PANTHER" id="PTHR10695:SF46">
    <property type="entry name" value="BIFUNCTIONAL COENZYME A SYNTHASE-RELATED"/>
    <property type="match status" value="1"/>
</dbReference>
<evidence type="ECO:0000256" key="3">
    <source>
        <dbReference type="ARBA" id="ARBA00022679"/>
    </source>
</evidence>
<evidence type="ECO:0000256" key="5">
    <source>
        <dbReference type="ARBA" id="ARBA00022777"/>
    </source>
</evidence>
<protein>
    <recommendedName>
        <fullName evidence="8 9">Dephospho-CoA kinase</fullName>
        <ecNumber evidence="8 9">2.7.1.24</ecNumber>
    </recommendedName>
    <alternativeName>
        <fullName evidence="8">Dephosphocoenzyme A kinase</fullName>
    </alternativeName>
</protein>